<comment type="caution">
    <text evidence="2">The sequence shown here is derived from an EMBL/GenBank/DDBJ whole genome shotgun (WGS) entry which is preliminary data.</text>
</comment>
<evidence type="ECO:0000313" key="2">
    <source>
        <dbReference type="EMBL" id="KAJ1102284.1"/>
    </source>
</evidence>
<gene>
    <name evidence="2" type="ORF">NDU88_007336</name>
</gene>
<evidence type="ECO:0000313" key="3">
    <source>
        <dbReference type="Proteomes" id="UP001066276"/>
    </source>
</evidence>
<dbReference type="AlphaFoldDB" id="A0AAV7MGM9"/>
<protein>
    <submittedName>
        <fullName evidence="2">Uncharacterized protein</fullName>
    </submittedName>
</protein>
<evidence type="ECO:0000256" key="1">
    <source>
        <dbReference type="SAM" id="MobiDB-lite"/>
    </source>
</evidence>
<reference evidence="2" key="1">
    <citation type="journal article" date="2022" name="bioRxiv">
        <title>Sequencing and chromosome-scale assembly of the giantPleurodeles waltlgenome.</title>
        <authorList>
            <person name="Brown T."/>
            <person name="Elewa A."/>
            <person name="Iarovenko S."/>
            <person name="Subramanian E."/>
            <person name="Araus A.J."/>
            <person name="Petzold A."/>
            <person name="Susuki M."/>
            <person name="Suzuki K.-i.T."/>
            <person name="Hayashi T."/>
            <person name="Toyoda A."/>
            <person name="Oliveira C."/>
            <person name="Osipova E."/>
            <person name="Leigh N.D."/>
            <person name="Simon A."/>
            <person name="Yun M.H."/>
        </authorList>
    </citation>
    <scope>NUCLEOTIDE SEQUENCE</scope>
    <source>
        <strain evidence="2">20211129_DDA</strain>
        <tissue evidence="2">Liver</tissue>
    </source>
</reference>
<accession>A0AAV7MGM9</accession>
<name>A0AAV7MGM9_PLEWA</name>
<feature type="region of interest" description="Disordered" evidence="1">
    <location>
        <begin position="1"/>
        <end position="96"/>
    </location>
</feature>
<keyword evidence="3" id="KW-1185">Reference proteome</keyword>
<dbReference type="Proteomes" id="UP001066276">
    <property type="component" value="Chromosome 10"/>
</dbReference>
<sequence length="96" mass="9924">SSKSAKKLHAFKDRPEEQASTSREIGGKVRSEPSTPASSSKKLKRPSSSLPPSTSRRSTPSTTGLPSSTTATATFTAPSSPMIVTSSPLSSTTITS</sequence>
<proteinExistence type="predicted"/>
<dbReference type="EMBL" id="JANPWB010000014">
    <property type="protein sequence ID" value="KAJ1102284.1"/>
    <property type="molecule type" value="Genomic_DNA"/>
</dbReference>
<organism evidence="2 3">
    <name type="scientific">Pleurodeles waltl</name>
    <name type="common">Iberian ribbed newt</name>
    <dbReference type="NCBI Taxonomy" id="8319"/>
    <lineage>
        <taxon>Eukaryota</taxon>
        <taxon>Metazoa</taxon>
        <taxon>Chordata</taxon>
        <taxon>Craniata</taxon>
        <taxon>Vertebrata</taxon>
        <taxon>Euteleostomi</taxon>
        <taxon>Amphibia</taxon>
        <taxon>Batrachia</taxon>
        <taxon>Caudata</taxon>
        <taxon>Salamandroidea</taxon>
        <taxon>Salamandridae</taxon>
        <taxon>Pleurodelinae</taxon>
        <taxon>Pleurodeles</taxon>
    </lineage>
</organism>
<feature type="non-terminal residue" evidence="2">
    <location>
        <position position="96"/>
    </location>
</feature>
<feature type="compositionally biased region" description="Low complexity" evidence="1">
    <location>
        <begin position="36"/>
        <end position="96"/>
    </location>
</feature>
<feature type="non-terminal residue" evidence="2">
    <location>
        <position position="1"/>
    </location>
</feature>